<keyword evidence="1" id="KW-0472">Membrane</keyword>
<protein>
    <submittedName>
        <fullName evidence="2">Uncharacterized protein</fullName>
    </submittedName>
</protein>
<dbReference type="EMBL" id="LAZR01010712">
    <property type="protein sequence ID" value="KKM65513.1"/>
    <property type="molecule type" value="Genomic_DNA"/>
</dbReference>
<reference evidence="2" key="1">
    <citation type="journal article" date="2015" name="Nature">
        <title>Complex archaea that bridge the gap between prokaryotes and eukaryotes.</title>
        <authorList>
            <person name="Spang A."/>
            <person name="Saw J.H."/>
            <person name="Jorgensen S.L."/>
            <person name="Zaremba-Niedzwiedzka K."/>
            <person name="Martijn J."/>
            <person name="Lind A.E."/>
            <person name="van Eijk R."/>
            <person name="Schleper C."/>
            <person name="Guy L."/>
            <person name="Ettema T.J."/>
        </authorList>
    </citation>
    <scope>NUCLEOTIDE SEQUENCE</scope>
</reference>
<feature type="transmembrane region" description="Helical" evidence="1">
    <location>
        <begin position="20"/>
        <end position="39"/>
    </location>
</feature>
<gene>
    <name evidence="2" type="ORF">LCGC14_1490630</name>
</gene>
<organism evidence="2">
    <name type="scientific">marine sediment metagenome</name>
    <dbReference type="NCBI Taxonomy" id="412755"/>
    <lineage>
        <taxon>unclassified sequences</taxon>
        <taxon>metagenomes</taxon>
        <taxon>ecological metagenomes</taxon>
    </lineage>
</organism>
<feature type="transmembrane region" description="Helical" evidence="1">
    <location>
        <begin position="75"/>
        <end position="95"/>
    </location>
</feature>
<keyword evidence="1" id="KW-1133">Transmembrane helix</keyword>
<keyword evidence="1" id="KW-0812">Transmembrane</keyword>
<proteinExistence type="predicted"/>
<feature type="non-terminal residue" evidence="2">
    <location>
        <position position="1"/>
    </location>
</feature>
<sequence>MNEFFEVFYILQPVVPFTLWNYLIIIGLIVIAWVFRLWMVKLNEKDWFRTGTKEFAKAFWRVVVLDRASLKPINLYLSGILLMIIARTGIFVAYFPTVASVSMLVITWILWITALVYIFTIARDVYRHKRQRNLIPERLGGGHKQ</sequence>
<dbReference type="AlphaFoldDB" id="A0A0F9J7I6"/>
<evidence type="ECO:0000313" key="2">
    <source>
        <dbReference type="EMBL" id="KKM65513.1"/>
    </source>
</evidence>
<comment type="caution">
    <text evidence="2">The sequence shown here is derived from an EMBL/GenBank/DDBJ whole genome shotgun (WGS) entry which is preliminary data.</text>
</comment>
<evidence type="ECO:0000256" key="1">
    <source>
        <dbReference type="SAM" id="Phobius"/>
    </source>
</evidence>
<accession>A0A0F9J7I6</accession>
<name>A0A0F9J7I6_9ZZZZ</name>
<feature type="transmembrane region" description="Helical" evidence="1">
    <location>
        <begin position="101"/>
        <end position="122"/>
    </location>
</feature>